<dbReference type="SUPFAM" id="SSF48264">
    <property type="entry name" value="Cytochrome P450"/>
    <property type="match status" value="1"/>
</dbReference>
<keyword evidence="5 6" id="KW-0408">Iron</keyword>
<comment type="cofactor">
    <cofactor evidence="1 6">
        <name>heme</name>
        <dbReference type="ChEBI" id="CHEBI:30413"/>
    </cofactor>
</comment>
<dbReference type="PANTHER" id="PTHR24305">
    <property type="entry name" value="CYTOCHROME P450"/>
    <property type="match status" value="1"/>
</dbReference>
<dbReference type="GO" id="GO:0020037">
    <property type="term" value="F:heme binding"/>
    <property type="evidence" value="ECO:0007669"/>
    <property type="project" value="InterPro"/>
</dbReference>
<evidence type="ECO:0000256" key="6">
    <source>
        <dbReference type="PIRSR" id="PIRSR602401-1"/>
    </source>
</evidence>
<dbReference type="Proteomes" id="UP000094569">
    <property type="component" value="Unassembled WGS sequence"/>
</dbReference>
<dbReference type="GO" id="GO:0016705">
    <property type="term" value="F:oxidoreductase activity, acting on paired donors, with incorporation or reduction of molecular oxygen"/>
    <property type="evidence" value="ECO:0007669"/>
    <property type="project" value="InterPro"/>
</dbReference>
<dbReference type="PRINTS" id="PR00463">
    <property type="entry name" value="EP450I"/>
</dbReference>
<dbReference type="PRINTS" id="PR00385">
    <property type="entry name" value="P450"/>
</dbReference>
<evidence type="ECO:0000256" key="1">
    <source>
        <dbReference type="ARBA" id="ARBA00001971"/>
    </source>
</evidence>
<name>A0A1E3B9L0_ASPCR</name>
<dbReference type="STRING" id="573508.A0A1E3B9L0"/>
<keyword evidence="7" id="KW-0503">Monooxygenase</keyword>
<dbReference type="PANTHER" id="PTHR24305:SF234">
    <property type="entry name" value="CYTOCHROME P450"/>
    <property type="match status" value="1"/>
</dbReference>
<organism evidence="8 9">
    <name type="scientific">Aspergillus cristatus</name>
    <name type="common">Chinese Fuzhuan brick tea-fermentation fungus</name>
    <name type="synonym">Eurotium cristatum</name>
    <dbReference type="NCBI Taxonomy" id="573508"/>
    <lineage>
        <taxon>Eukaryota</taxon>
        <taxon>Fungi</taxon>
        <taxon>Dikarya</taxon>
        <taxon>Ascomycota</taxon>
        <taxon>Pezizomycotina</taxon>
        <taxon>Eurotiomycetes</taxon>
        <taxon>Eurotiomycetidae</taxon>
        <taxon>Eurotiales</taxon>
        <taxon>Aspergillaceae</taxon>
        <taxon>Aspergillus</taxon>
        <taxon>Aspergillus subgen. Aspergillus</taxon>
    </lineage>
</organism>
<dbReference type="GO" id="GO:0005506">
    <property type="term" value="F:iron ion binding"/>
    <property type="evidence" value="ECO:0007669"/>
    <property type="project" value="InterPro"/>
</dbReference>
<evidence type="ECO:0000256" key="3">
    <source>
        <dbReference type="ARBA" id="ARBA00022723"/>
    </source>
</evidence>
<dbReference type="InterPro" id="IPR001128">
    <property type="entry name" value="Cyt_P450"/>
</dbReference>
<dbReference type="EMBL" id="JXNT01000008">
    <property type="protein sequence ID" value="ODM17660.1"/>
    <property type="molecule type" value="Genomic_DNA"/>
</dbReference>
<keyword evidence="3 6" id="KW-0479">Metal-binding</keyword>
<keyword evidence="4 7" id="KW-0560">Oxidoreductase</keyword>
<feature type="binding site" description="axial binding residue" evidence="6">
    <location>
        <position position="312"/>
    </location>
    <ligand>
        <name>heme</name>
        <dbReference type="ChEBI" id="CHEBI:30413"/>
    </ligand>
    <ligandPart>
        <name>Fe</name>
        <dbReference type="ChEBI" id="CHEBI:18248"/>
    </ligandPart>
</feature>
<dbReference type="InterPro" id="IPR002401">
    <property type="entry name" value="Cyt_P450_E_grp-I"/>
</dbReference>
<dbReference type="GO" id="GO:0004497">
    <property type="term" value="F:monooxygenase activity"/>
    <property type="evidence" value="ECO:0007669"/>
    <property type="project" value="UniProtKB-KW"/>
</dbReference>
<gene>
    <name evidence="8" type="ORF">SI65_07335</name>
</gene>
<dbReference type="CDD" id="cd11062">
    <property type="entry name" value="CYP58-like"/>
    <property type="match status" value="1"/>
</dbReference>
<dbReference type="InterPro" id="IPR036396">
    <property type="entry name" value="Cyt_P450_sf"/>
</dbReference>
<dbReference type="PROSITE" id="PS00086">
    <property type="entry name" value="CYTOCHROME_P450"/>
    <property type="match status" value="1"/>
</dbReference>
<evidence type="ECO:0000313" key="9">
    <source>
        <dbReference type="Proteomes" id="UP000094569"/>
    </source>
</evidence>
<proteinExistence type="inferred from homology"/>
<reference evidence="8 9" key="1">
    <citation type="journal article" date="2016" name="BMC Genomics">
        <title>Comparative genomic and transcriptomic analyses of the Fuzhuan brick tea-fermentation fungus Aspergillus cristatus.</title>
        <authorList>
            <person name="Ge Y."/>
            <person name="Wang Y."/>
            <person name="Liu Y."/>
            <person name="Tan Y."/>
            <person name="Ren X."/>
            <person name="Zhang X."/>
            <person name="Hyde K.D."/>
            <person name="Liu Y."/>
            <person name="Liu Z."/>
        </authorList>
    </citation>
    <scope>NUCLEOTIDE SEQUENCE [LARGE SCALE GENOMIC DNA]</scope>
    <source>
        <strain evidence="8 9">GZAAS20.1005</strain>
    </source>
</reference>
<dbReference type="VEuPathDB" id="FungiDB:SI65_07335"/>
<dbReference type="Gene3D" id="1.10.630.10">
    <property type="entry name" value="Cytochrome P450"/>
    <property type="match status" value="1"/>
</dbReference>
<evidence type="ECO:0000256" key="4">
    <source>
        <dbReference type="ARBA" id="ARBA00023002"/>
    </source>
</evidence>
<evidence type="ECO:0000256" key="2">
    <source>
        <dbReference type="ARBA" id="ARBA00010617"/>
    </source>
</evidence>
<dbReference type="Pfam" id="PF00067">
    <property type="entry name" value="p450"/>
    <property type="match status" value="1"/>
</dbReference>
<keyword evidence="9" id="KW-1185">Reference proteome</keyword>
<dbReference type="AlphaFoldDB" id="A0A1E3B9L0"/>
<comment type="similarity">
    <text evidence="2 7">Belongs to the cytochrome P450 family.</text>
</comment>
<dbReference type="InterPro" id="IPR050121">
    <property type="entry name" value="Cytochrome_P450_monoxygenase"/>
</dbReference>
<dbReference type="InterPro" id="IPR017972">
    <property type="entry name" value="Cyt_P450_CS"/>
</dbReference>
<evidence type="ECO:0000256" key="5">
    <source>
        <dbReference type="ARBA" id="ARBA00023004"/>
    </source>
</evidence>
<evidence type="ECO:0000313" key="8">
    <source>
        <dbReference type="EMBL" id="ODM17660.1"/>
    </source>
</evidence>
<dbReference type="OrthoDB" id="3945418at2759"/>
<evidence type="ECO:0008006" key="10">
    <source>
        <dbReference type="Google" id="ProtNLM"/>
    </source>
</evidence>
<evidence type="ECO:0000256" key="7">
    <source>
        <dbReference type="RuleBase" id="RU000461"/>
    </source>
</evidence>
<comment type="caution">
    <text evidence="8">The sequence shown here is derived from an EMBL/GenBank/DDBJ whole genome shotgun (WGS) entry which is preliminary data.</text>
</comment>
<sequence>MHKERRRLLNPLFSRAGVFKLEPVIHEKVGIMLKKINRLKDSHSINVYDAFRCLTTEVIMEFAFAKSANMLEGNETRFESWFLTAFDSVAGSLWKLQEWPLVRRALSFVPINLVSLVDPQIAHVARMLKFAEGCLQHYTTHGNTTPHPVVFDNLSSVSYDLKVTEALDVLIAGADTTASSLTAGMLHILSNPDIHVKLRQALGDTNNAGVQLLELEKINYLTACVKESLRIGMAVPGRLPRVVPHDLPQFFVVDNKVIPPGTVVSMSAYTMHTNEDVWGPDARRFNPDRWLQPESKDLVQYFCTFSKGARMCIGQNVAYAEITIVMAYLFRNFKLSLPQNFVPPHRRDMFTMGYSEPGLPIHFSGLGKE</sequence>
<accession>A0A1E3B9L0</accession>
<protein>
    <recommendedName>
        <fullName evidence="10">Trichodiene oxygenase</fullName>
    </recommendedName>
</protein>
<keyword evidence="6 7" id="KW-0349">Heme</keyword>